<evidence type="ECO:0000313" key="1">
    <source>
        <dbReference type="EMBL" id="EKC59232.1"/>
    </source>
</evidence>
<feature type="non-terminal residue" evidence="1">
    <location>
        <position position="264"/>
    </location>
</feature>
<reference evidence="1" key="1">
    <citation type="journal article" date="2013" name="Environ. Microbiol.">
        <title>Microbiota from the distal guts of lean and obese adolescents exhibit partial functional redundancy besides clear differences in community structure.</title>
        <authorList>
            <person name="Ferrer M."/>
            <person name="Ruiz A."/>
            <person name="Lanza F."/>
            <person name="Haange S.B."/>
            <person name="Oberbach A."/>
            <person name="Till H."/>
            <person name="Bargiela R."/>
            <person name="Campoy C."/>
            <person name="Segura M.T."/>
            <person name="Richter M."/>
            <person name="von Bergen M."/>
            <person name="Seifert J."/>
            <person name="Suarez A."/>
        </authorList>
    </citation>
    <scope>NUCLEOTIDE SEQUENCE</scope>
</reference>
<gene>
    <name evidence="1" type="ORF">LEA_13467</name>
</gene>
<comment type="caution">
    <text evidence="1">The sequence shown here is derived from an EMBL/GenBank/DDBJ whole genome shotgun (WGS) entry which is preliminary data.</text>
</comment>
<dbReference type="EMBL" id="AJWY01009141">
    <property type="protein sequence ID" value="EKC59232.1"/>
    <property type="molecule type" value="Genomic_DNA"/>
</dbReference>
<proteinExistence type="predicted"/>
<name>K1SEM9_9ZZZZ</name>
<dbReference type="AlphaFoldDB" id="K1SEM9"/>
<protein>
    <submittedName>
        <fullName evidence="1">Uncharacterized protein</fullName>
    </submittedName>
</protein>
<sequence>MTQKPTGWNDPVVDIAARTVTIVSPVTFGEDIEGEDGETTTVETSGTVVLTGYSSDGVAASASLFVSVTSTVDLEGPANCYLVNKPAKNYRFDVRHTGNGASTIEPASLAVVWQSKSGLIEYLRLTDDGKASFYIDADEDDDTRIAQGNALIGAYDASDNLLWSWHVWAADYDPEAADGTVVFNGQEMMTRNLGALDNDNSTTDRILASYGTYYQWGRKEPFIGPNTYSAGSGSSATMYNGSGGRVTLETVAASAETGTAAYAL</sequence>
<accession>K1SEM9</accession>
<organism evidence="1">
    <name type="scientific">human gut metagenome</name>
    <dbReference type="NCBI Taxonomy" id="408170"/>
    <lineage>
        <taxon>unclassified sequences</taxon>
        <taxon>metagenomes</taxon>
        <taxon>organismal metagenomes</taxon>
    </lineage>
</organism>